<feature type="signal peptide" evidence="1">
    <location>
        <begin position="1"/>
        <end position="20"/>
    </location>
</feature>
<protein>
    <submittedName>
        <fullName evidence="3">SFRICE_037556</fullName>
    </submittedName>
</protein>
<dbReference type="PROSITE" id="PS51465">
    <property type="entry name" value="KAZAL_2"/>
    <property type="match status" value="1"/>
</dbReference>
<reference evidence="3" key="1">
    <citation type="submission" date="2016-07" db="EMBL/GenBank/DDBJ databases">
        <authorList>
            <person name="Bretaudeau A."/>
        </authorList>
    </citation>
    <scope>NUCLEOTIDE SEQUENCE</scope>
    <source>
        <strain evidence="3">Rice</strain>
        <tissue evidence="3">Whole body</tissue>
    </source>
</reference>
<proteinExistence type="predicted"/>
<feature type="domain" description="Kazal-like" evidence="2">
    <location>
        <begin position="17"/>
        <end position="61"/>
    </location>
</feature>
<dbReference type="SUPFAM" id="SSF100895">
    <property type="entry name" value="Kazal-type serine protease inhibitors"/>
    <property type="match status" value="1"/>
</dbReference>
<name>A0A2H1X273_SPOFR</name>
<gene>
    <name evidence="3" type="ORF">SFRICE_037556</name>
</gene>
<keyword evidence="1" id="KW-0732">Signal</keyword>
<dbReference type="Gene3D" id="3.30.60.30">
    <property type="match status" value="1"/>
</dbReference>
<feature type="chain" id="PRO_5013742695" evidence="1">
    <location>
        <begin position="21"/>
        <end position="66"/>
    </location>
</feature>
<dbReference type="AlphaFoldDB" id="A0A2H1X273"/>
<dbReference type="CDD" id="cd00104">
    <property type="entry name" value="KAZAL_FS"/>
    <property type="match status" value="1"/>
</dbReference>
<evidence type="ECO:0000256" key="1">
    <source>
        <dbReference type="SAM" id="SignalP"/>
    </source>
</evidence>
<sequence length="66" mass="7614">MKYFFVLAAILAVFVLQSSAQRCDCPDDFVPVCARDMRTYPNECTMTCARQQKLYDGECRRQAPIK</sequence>
<dbReference type="SMART" id="SM00280">
    <property type="entry name" value="KAZAL"/>
    <property type="match status" value="1"/>
</dbReference>
<dbReference type="EMBL" id="ODYU01012889">
    <property type="protein sequence ID" value="SOQ59421.1"/>
    <property type="molecule type" value="Genomic_DNA"/>
</dbReference>
<dbReference type="InterPro" id="IPR036058">
    <property type="entry name" value="Kazal_dom_sf"/>
</dbReference>
<organism evidence="3">
    <name type="scientific">Spodoptera frugiperda</name>
    <name type="common">Fall armyworm</name>
    <dbReference type="NCBI Taxonomy" id="7108"/>
    <lineage>
        <taxon>Eukaryota</taxon>
        <taxon>Metazoa</taxon>
        <taxon>Ecdysozoa</taxon>
        <taxon>Arthropoda</taxon>
        <taxon>Hexapoda</taxon>
        <taxon>Insecta</taxon>
        <taxon>Pterygota</taxon>
        <taxon>Neoptera</taxon>
        <taxon>Endopterygota</taxon>
        <taxon>Lepidoptera</taxon>
        <taxon>Glossata</taxon>
        <taxon>Ditrysia</taxon>
        <taxon>Noctuoidea</taxon>
        <taxon>Noctuidae</taxon>
        <taxon>Amphipyrinae</taxon>
        <taxon>Spodoptera</taxon>
    </lineage>
</organism>
<evidence type="ECO:0000259" key="2">
    <source>
        <dbReference type="PROSITE" id="PS51465"/>
    </source>
</evidence>
<dbReference type="Pfam" id="PF00050">
    <property type="entry name" value="Kazal_1"/>
    <property type="match status" value="1"/>
</dbReference>
<dbReference type="PROSITE" id="PS00282">
    <property type="entry name" value="KAZAL_1"/>
    <property type="match status" value="1"/>
</dbReference>
<dbReference type="InterPro" id="IPR002350">
    <property type="entry name" value="Kazal_dom"/>
</dbReference>
<accession>A0A2H1X273</accession>
<evidence type="ECO:0000313" key="3">
    <source>
        <dbReference type="EMBL" id="SOQ59421.1"/>
    </source>
</evidence>